<dbReference type="GO" id="GO:0005525">
    <property type="term" value="F:GTP binding"/>
    <property type="evidence" value="ECO:0007669"/>
    <property type="project" value="UniProtKB-KW"/>
</dbReference>
<evidence type="ECO:0000313" key="5">
    <source>
        <dbReference type="EMBL" id="CAG6632675.1"/>
    </source>
</evidence>
<dbReference type="PROSITE" id="PS51419">
    <property type="entry name" value="RAB"/>
    <property type="match status" value="1"/>
</dbReference>
<dbReference type="PANTHER" id="PTHR47981:SF42">
    <property type="entry name" value="RAS-RELATED PROTEIN RAB-7L1-LIKE ISOFORM X1"/>
    <property type="match status" value="1"/>
</dbReference>
<dbReference type="SMART" id="SM00174">
    <property type="entry name" value="RHO"/>
    <property type="match status" value="1"/>
</dbReference>
<dbReference type="SMART" id="SM00176">
    <property type="entry name" value="RAN"/>
    <property type="match status" value="1"/>
</dbReference>
<organism evidence="5">
    <name type="scientific">Cacopsylla melanoneura</name>
    <dbReference type="NCBI Taxonomy" id="428564"/>
    <lineage>
        <taxon>Eukaryota</taxon>
        <taxon>Metazoa</taxon>
        <taxon>Ecdysozoa</taxon>
        <taxon>Arthropoda</taxon>
        <taxon>Hexapoda</taxon>
        <taxon>Insecta</taxon>
        <taxon>Pterygota</taxon>
        <taxon>Neoptera</taxon>
        <taxon>Paraneoptera</taxon>
        <taxon>Hemiptera</taxon>
        <taxon>Sternorrhyncha</taxon>
        <taxon>Psylloidea</taxon>
        <taxon>Psyllidae</taxon>
        <taxon>Psyllinae</taxon>
        <taxon>Cacopsylla</taxon>
    </lineage>
</organism>
<feature type="compositionally biased region" description="Basic and acidic residues" evidence="4">
    <location>
        <begin position="47"/>
        <end position="58"/>
    </location>
</feature>
<dbReference type="EMBL" id="HBUF01377981">
    <property type="protein sequence ID" value="CAG6729143.1"/>
    <property type="molecule type" value="Transcribed_RNA"/>
</dbReference>
<dbReference type="EMBL" id="HBUF01080406">
    <property type="protein sequence ID" value="CAG6632674.1"/>
    <property type="molecule type" value="Transcribed_RNA"/>
</dbReference>
<dbReference type="GO" id="GO:0003924">
    <property type="term" value="F:GTPase activity"/>
    <property type="evidence" value="ECO:0007669"/>
    <property type="project" value="InterPro"/>
</dbReference>
<proteinExistence type="inferred from homology"/>
<protein>
    <submittedName>
        <fullName evidence="5">Ras-related protein Rab-7L1</fullName>
    </submittedName>
</protein>
<dbReference type="AlphaFoldDB" id="A0A8D8VT43"/>
<dbReference type="EMBL" id="HBUF01377982">
    <property type="protein sequence ID" value="CAG6729144.1"/>
    <property type="molecule type" value="Transcribed_RNA"/>
</dbReference>
<dbReference type="PANTHER" id="PTHR47981">
    <property type="entry name" value="RAB FAMILY"/>
    <property type="match status" value="1"/>
</dbReference>
<dbReference type="Gene3D" id="3.40.50.300">
    <property type="entry name" value="P-loop containing nucleotide triphosphate hydrolases"/>
    <property type="match status" value="1"/>
</dbReference>
<feature type="compositionally biased region" description="Basic and acidic residues" evidence="4">
    <location>
        <begin position="32"/>
        <end position="41"/>
    </location>
</feature>
<dbReference type="PROSITE" id="PS51420">
    <property type="entry name" value="RHO"/>
    <property type="match status" value="1"/>
</dbReference>
<dbReference type="EMBL" id="HBUF01080407">
    <property type="protein sequence ID" value="CAG6632675.1"/>
    <property type="molecule type" value="Transcribed_RNA"/>
</dbReference>
<evidence type="ECO:0000256" key="3">
    <source>
        <dbReference type="ARBA" id="ARBA00023134"/>
    </source>
</evidence>
<dbReference type="GO" id="GO:0090385">
    <property type="term" value="P:phagosome-lysosome fusion"/>
    <property type="evidence" value="ECO:0007669"/>
    <property type="project" value="TreeGrafter"/>
</dbReference>
<sequence>MSPNKRKVVHVSTTHLKPNKDETTPPILSDESQVRLRKLLEPLHTQHGGEPDEERESKSNSPSPRQSVCEFDSKEHQTEEVVLKILVIGDSTVGKTSYVQGFVQNKFLDSYKNTVGVDFATKLLSHKKYGCKPIKLQIWDIAGQDRYICMSRVYYQNSDGCIIMFDLTNRKSFESIIQWKHDLDSKCILDNGAMLPCLLLASKCDLPDRKVEINEIEAVCHQYNFMSWIEVSSKEHLMIEDSMNFLVDRIICSKRLDRPAVKKPSIRLMEEEVPELKPKGLIEADKVSARFCWC</sequence>
<dbReference type="SMART" id="SM00173">
    <property type="entry name" value="RAS"/>
    <property type="match status" value="1"/>
</dbReference>
<evidence type="ECO:0000256" key="2">
    <source>
        <dbReference type="ARBA" id="ARBA00022741"/>
    </source>
</evidence>
<keyword evidence="3" id="KW-0342">GTP-binding</keyword>
<feature type="region of interest" description="Disordered" evidence="4">
    <location>
        <begin position="1"/>
        <end position="73"/>
    </location>
</feature>
<dbReference type="PRINTS" id="PR00449">
    <property type="entry name" value="RASTRNSFRMNG"/>
</dbReference>
<dbReference type="EMBL" id="HBUF01377980">
    <property type="protein sequence ID" value="CAG6729142.1"/>
    <property type="molecule type" value="Transcribed_RNA"/>
</dbReference>
<dbReference type="GO" id="GO:0045335">
    <property type="term" value="C:phagocytic vesicle"/>
    <property type="evidence" value="ECO:0007669"/>
    <property type="project" value="TreeGrafter"/>
</dbReference>
<dbReference type="GO" id="GO:0005764">
    <property type="term" value="C:lysosome"/>
    <property type="evidence" value="ECO:0007669"/>
    <property type="project" value="TreeGrafter"/>
</dbReference>
<dbReference type="FunFam" id="3.40.50.300:FF:001800">
    <property type="entry name" value="Rab family GTPase"/>
    <property type="match status" value="1"/>
</dbReference>
<dbReference type="NCBIfam" id="TIGR00231">
    <property type="entry name" value="small_GTP"/>
    <property type="match status" value="1"/>
</dbReference>
<dbReference type="GO" id="GO:0008333">
    <property type="term" value="P:endosome to lysosome transport"/>
    <property type="evidence" value="ECO:0007669"/>
    <property type="project" value="TreeGrafter"/>
</dbReference>
<dbReference type="InterPro" id="IPR027417">
    <property type="entry name" value="P-loop_NTPase"/>
</dbReference>
<evidence type="ECO:0000256" key="1">
    <source>
        <dbReference type="ARBA" id="ARBA00006270"/>
    </source>
</evidence>
<accession>A0A8D8VT43</accession>
<evidence type="ECO:0000256" key="4">
    <source>
        <dbReference type="SAM" id="MobiDB-lite"/>
    </source>
</evidence>
<dbReference type="Pfam" id="PF00071">
    <property type="entry name" value="Ras"/>
    <property type="match status" value="1"/>
</dbReference>
<dbReference type="InterPro" id="IPR001806">
    <property type="entry name" value="Small_GTPase"/>
</dbReference>
<keyword evidence="2" id="KW-0547">Nucleotide-binding</keyword>
<dbReference type="InterPro" id="IPR005225">
    <property type="entry name" value="Small_GTP-bd"/>
</dbReference>
<reference evidence="5" key="1">
    <citation type="submission" date="2021-05" db="EMBL/GenBank/DDBJ databases">
        <authorList>
            <person name="Alioto T."/>
            <person name="Alioto T."/>
            <person name="Gomez Garrido J."/>
        </authorList>
    </citation>
    <scope>NUCLEOTIDE SEQUENCE</scope>
</reference>
<dbReference type="SMART" id="SM00175">
    <property type="entry name" value="RAB"/>
    <property type="match status" value="1"/>
</dbReference>
<comment type="similarity">
    <text evidence="1">Belongs to the small GTPase superfamily. Rab family.</text>
</comment>
<dbReference type="PROSITE" id="PS51421">
    <property type="entry name" value="RAS"/>
    <property type="match status" value="1"/>
</dbReference>
<name>A0A8D8VT43_9HEMI</name>
<dbReference type="SUPFAM" id="SSF52540">
    <property type="entry name" value="P-loop containing nucleoside triphosphate hydrolases"/>
    <property type="match status" value="1"/>
</dbReference>
<dbReference type="EMBL" id="HBUF01080408">
    <property type="protein sequence ID" value="CAG6632676.1"/>
    <property type="molecule type" value="Transcribed_RNA"/>
</dbReference>
<dbReference type="GO" id="GO:0005770">
    <property type="term" value="C:late endosome"/>
    <property type="evidence" value="ECO:0007669"/>
    <property type="project" value="TreeGrafter"/>
</dbReference>